<dbReference type="EMBL" id="GBHO01014911">
    <property type="protein sequence ID" value="JAG28693.1"/>
    <property type="molecule type" value="Transcribed_RNA"/>
</dbReference>
<evidence type="ECO:0000313" key="2">
    <source>
        <dbReference type="EMBL" id="JAG28693.1"/>
    </source>
</evidence>
<proteinExistence type="predicted"/>
<protein>
    <submittedName>
        <fullName evidence="2">Cellulose synthase A catalytic subunit 7 [UDP-forming]</fullName>
    </submittedName>
</protein>
<accession>A0A0A9YC61</accession>
<organism evidence="2">
    <name type="scientific">Lygus hesperus</name>
    <name type="common">Western plant bug</name>
    <dbReference type="NCBI Taxonomy" id="30085"/>
    <lineage>
        <taxon>Eukaryota</taxon>
        <taxon>Metazoa</taxon>
        <taxon>Ecdysozoa</taxon>
        <taxon>Arthropoda</taxon>
        <taxon>Hexapoda</taxon>
        <taxon>Insecta</taxon>
        <taxon>Pterygota</taxon>
        <taxon>Neoptera</taxon>
        <taxon>Paraneoptera</taxon>
        <taxon>Hemiptera</taxon>
        <taxon>Heteroptera</taxon>
        <taxon>Panheteroptera</taxon>
        <taxon>Cimicomorpha</taxon>
        <taxon>Miridae</taxon>
        <taxon>Mirini</taxon>
        <taxon>Lygus</taxon>
    </lineage>
</organism>
<evidence type="ECO:0000313" key="1">
    <source>
        <dbReference type="EMBL" id="JAG16538.1"/>
    </source>
</evidence>
<gene>
    <name evidence="2" type="primary">CESA7_0</name>
    <name evidence="1" type="synonym">CESA7_1</name>
    <name evidence="2" type="ORF">CM83_4222</name>
    <name evidence="1" type="ORF">CM83_4224</name>
</gene>
<name>A0A0A9YC61_LYGHE</name>
<sequence length="210" mass="22845">MQKNTALIYPQYILVPSIQNPADGNTNVMVTLPVPLTNDMQAAHPTTTATAMQDGVDGQATTYDSKEVTNDTLHLTTNLPQPLQDNITALATVHKNFVNSTDRIEDADTVVLDPQVDKSIMIVEVDKQVEVIPNDKTAINHQIYQKVDKKIYQQNIGVDGSAPAMAKTGVEGTHHTLITSSPINTHNNIKLAGEQSIMVDNFTTPLNDSS</sequence>
<dbReference type="EMBL" id="GBHO01027066">
    <property type="protein sequence ID" value="JAG16538.1"/>
    <property type="molecule type" value="Transcribed_RNA"/>
</dbReference>
<reference evidence="2" key="1">
    <citation type="journal article" date="2014" name="PLoS ONE">
        <title>Transcriptome-Based Identification of ABC Transporters in the Western Tarnished Plant Bug Lygus hesperus.</title>
        <authorList>
            <person name="Hull J.J."/>
            <person name="Chaney K."/>
            <person name="Geib S.M."/>
            <person name="Fabrick J.A."/>
            <person name="Brent C.S."/>
            <person name="Walsh D."/>
            <person name="Lavine L.C."/>
        </authorList>
    </citation>
    <scope>NUCLEOTIDE SEQUENCE</scope>
</reference>
<dbReference type="AlphaFoldDB" id="A0A0A9YC61"/>
<reference evidence="2" key="2">
    <citation type="submission" date="2014-07" db="EMBL/GenBank/DDBJ databases">
        <authorList>
            <person name="Hull J."/>
        </authorList>
    </citation>
    <scope>NUCLEOTIDE SEQUENCE</scope>
</reference>